<organism evidence="1 2">
    <name type="scientific">Micromonospora halophytica</name>
    <dbReference type="NCBI Taxonomy" id="47864"/>
    <lineage>
        <taxon>Bacteria</taxon>
        <taxon>Bacillati</taxon>
        <taxon>Actinomycetota</taxon>
        <taxon>Actinomycetes</taxon>
        <taxon>Micromonosporales</taxon>
        <taxon>Micromonosporaceae</taxon>
        <taxon>Micromonospora</taxon>
    </lineage>
</organism>
<proteinExistence type="predicted"/>
<dbReference type="RefSeq" id="WP_091299728.1">
    <property type="nucleotide sequence ID" value="NZ_FMDN01000016.1"/>
</dbReference>
<keyword evidence="2" id="KW-1185">Reference proteome</keyword>
<evidence type="ECO:0000313" key="2">
    <source>
        <dbReference type="Proteomes" id="UP000199408"/>
    </source>
</evidence>
<name>A0A1C5IU97_9ACTN</name>
<dbReference type="Proteomes" id="UP000199408">
    <property type="component" value="Unassembled WGS sequence"/>
</dbReference>
<gene>
    <name evidence="1" type="ORF">GA0070560_11626</name>
</gene>
<reference evidence="2" key="1">
    <citation type="submission" date="2016-06" db="EMBL/GenBank/DDBJ databases">
        <authorList>
            <person name="Varghese N."/>
        </authorList>
    </citation>
    <scope>NUCLEOTIDE SEQUENCE [LARGE SCALE GENOMIC DNA]</scope>
    <source>
        <strain evidence="2">DSM 43171</strain>
    </source>
</reference>
<evidence type="ECO:0000313" key="1">
    <source>
        <dbReference type="EMBL" id="SCG61336.1"/>
    </source>
</evidence>
<dbReference type="EMBL" id="FMDN01000016">
    <property type="protein sequence ID" value="SCG61336.1"/>
    <property type="molecule type" value="Genomic_DNA"/>
</dbReference>
<dbReference type="OrthoDB" id="1447403at2"/>
<protein>
    <submittedName>
        <fullName evidence="1">Uncharacterized protein</fullName>
    </submittedName>
</protein>
<sequence length="127" mass="13620">MSEQDLAGTWRRIIRGDGKSWVVFANGTCVVLPDPGPSVDLAGQAVDILREYGPVHAGSPAGDFGTITLDPGPGWVVHGHHNDVLTYVGPDEISDGSDLAVGLYGRSKRDQDGHELNVVHVEDKRPR</sequence>
<accession>A0A1C5IU97</accession>
<dbReference type="AlphaFoldDB" id="A0A1C5IU97"/>